<evidence type="ECO:0000256" key="6">
    <source>
        <dbReference type="ARBA" id="ARBA00023002"/>
    </source>
</evidence>
<dbReference type="InterPro" id="IPR023753">
    <property type="entry name" value="FAD/NAD-binding_dom"/>
</dbReference>
<dbReference type="NCBIfam" id="TIGR01350">
    <property type="entry name" value="lipoamide_DH"/>
    <property type="match status" value="1"/>
</dbReference>
<dbReference type="PIRSF" id="PIRSF000350">
    <property type="entry name" value="Mercury_reductase_MerA"/>
    <property type="match status" value="1"/>
</dbReference>
<dbReference type="Proteomes" id="UP001152321">
    <property type="component" value="Unassembled WGS sequence"/>
</dbReference>
<evidence type="ECO:0000256" key="8">
    <source>
        <dbReference type="ARBA" id="ARBA00023157"/>
    </source>
</evidence>
<sequence length="474" mass="50264">MAQTFDVVVIGAGPGGYVAAIRASQLGFKTAVVEREFLGGVCLNVGCIPSKAMITATHLLHKAQHNFKDMGLVIKGGIDVDMKQLVKWKQSVSDKMSSGVGQLLKGYGVTVLKGEAEFKNSKEISLKSAAGTESVQAKFFVVATGSRPIEIPGFKFDEKDICSSTGALAFDAIPKRVAVIGGGYIGLEISSYLRKLGTEVTVIEAQSSLLAGVVDPDCANVVVRKLDKAGVKIMYGAKAKGQKKVKDGYEVTVEINGKDEVVKCDKILVTVGRRPNGDQANLKAAGIAVDERGFVKVDAQRRTNVSNIFAIGDICGQPMLAHKASHEGVLVAEVMAGQNRVYDAKTVPAVVFTDPEIASAGMTEAEAKAKGFNDLIIGKFPFAANGRAVSMMETDGFVKMIADKKTHVLLGVHIVGPEASNLISEAVLAIEMGARIEDLALSIHPHPTLGETMMECAEATLGHAIHIIQKPLHK</sequence>
<evidence type="ECO:0000259" key="13">
    <source>
        <dbReference type="Pfam" id="PF07992"/>
    </source>
</evidence>
<keyword evidence="8" id="KW-1015">Disulfide bond</keyword>
<evidence type="ECO:0000259" key="12">
    <source>
        <dbReference type="Pfam" id="PF02852"/>
    </source>
</evidence>
<feature type="domain" description="Pyridine nucleotide-disulphide oxidoreductase dimerisation" evidence="12">
    <location>
        <begin position="347"/>
        <end position="455"/>
    </location>
</feature>
<keyword evidence="15" id="KW-1185">Reference proteome</keyword>
<dbReference type="SUPFAM" id="SSF55424">
    <property type="entry name" value="FAD/NAD-linked reductases, dimerisation (C-terminal) domain"/>
    <property type="match status" value="1"/>
</dbReference>
<keyword evidence="9 11" id="KW-0676">Redox-active center</keyword>
<evidence type="ECO:0000256" key="7">
    <source>
        <dbReference type="ARBA" id="ARBA00023027"/>
    </source>
</evidence>
<name>A0ABT6DNT3_9BACT</name>
<evidence type="ECO:0000256" key="1">
    <source>
        <dbReference type="ARBA" id="ARBA00007532"/>
    </source>
</evidence>
<dbReference type="InterPro" id="IPR050151">
    <property type="entry name" value="Class-I_Pyr_Nuc-Dis_Oxidored"/>
</dbReference>
<keyword evidence="6 11" id="KW-0560">Oxidoreductase</keyword>
<evidence type="ECO:0000256" key="2">
    <source>
        <dbReference type="ARBA" id="ARBA00012608"/>
    </source>
</evidence>
<evidence type="ECO:0000256" key="9">
    <source>
        <dbReference type="ARBA" id="ARBA00023284"/>
    </source>
</evidence>
<dbReference type="SUPFAM" id="SSF51905">
    <property type="entry name" value="FAD/NAD(P)-binding domain"/>
    <property type="match status" value="1"/>
</dbReference>
<evidence type="ECO:0000256" key="10">
    <source>
        <dbReference type="ARBA" id="ARBA00049187"/>
    </source>
</evidence>
<dbReference type="EC" id="1.8.1.4" evidence="2 11"/>
<dbReference type="InterPro" id="IPR006258">
    <property type="entry name" value="Lipoamide_DH"/>
</dbReference>
<gene>
    <name evidence="14" type="primary">lpdA</name>
    <name evidence="14" type="ORF">NWE73_10510</name>
</gene>
<dbReference type="GO" id="GO:0004148">
    <property type="term" value="F:dihydrolipoyl dehydrogenase (NADH) activity"/>
    <property type="evidence" value="ECO:0007669"/>
    <property type="project" value="UniProtKB-EC"/>
</dbReference>
<dbReference type="PRINTS" id="PR00368">
    <property type="entry name" value="FADPNR"/>
</dbReference>
<dbReference type="InterPro" id="IPR012999">
    <property type="entry name" value="Pyr_OxRdtase_I_AS"/>
</dbReference>
<dbReference type="PRINTS" id="PR00411">
    <property type="entry name" value="PNDRDTASEI"/>
</dbReference>
<evidence type="ECO:0000256" key="4">
    <source>
        <dbReference type="ARBA" id="ARBA00022630"/>
    </source>
</evidence>
<dbReference type="InterPro" id="IPR036188">
    <property type="entry name" value="FAD/NAD-bd_sf"/>
</dbReference>
<dbReference type="PROSITE" id="PS00076">
    <property type="entry name" value="PYRIDINE_REDOX_1"/>
    <property type="match status" value="1"/>
</dbReference>
<keyword evidence="4 11" id="KW-0285">Flavoprotein</keyword>
<organism evidence="14 15">
    <name type="scientific">Bdellovibrio svalbardensis</name>
    <dbReference type="NCBI Taxonomy" id="2972972"/>
    <lineage>
        <taxon>Bacteria</taxon>
        <taxon>Pseudomonadati</taxon>
        <taxon>Bdellovibrionota</taxon>
        <taxon>Bdellovibrionia</taxon>
        <taxon>Bdellovibrionales</taxon>
        <taxon>Pseudobdellovibrionaceae</taxon>
        <taxon>Bdellovibrio</taxon>
    </lineage>
</organism>
<comment type="cofactor">
    <cofactor evidence="11">
        <name>FAD</name>
        <dbReference type="ChEBI" id="CHEBI:57692"/>
    </cofactor>
    <text evidence="11">Binds 1 FAD per subunit.</text>
</comment>
<comment type="catalytic activity">
    <reaction evidence="10 11">
        <text>N(6)-[(R)-dihydrolipoyl]-L-lysyl-[protein] + NAD(+) = N(6)-[(R)-lipoyl]-L-lysyl-[protein] + NADH + H(+)</text>
        <dbReference type="Rhea" id="RHEA:15045"/>
        <dbReference type="Rhea" id="RHEA-COMP:10474"/>
        <dbReference type="Rhea" id="RHEA-COMP:10475"/>
        <dbReference type="ChEBI" id="CHEBI:15378"/>
        <dbReference type="ChEBI" id="CHEBI:57540"/>
        <dbReference type="ChEBI" id="CHEBI:57945"/>
        <dbReference type="ChEBI" id="CHEBI:83099"/>
        <dbReference type="ChEBI" id="CHEBI:83100"/>
        <dbReference type="EC" id="1.8.1.4"/>
    </reaction>
</comment>
<dbReference type="Pfam" id="PF02852">
    <property type="entry name" value="Pyr_redox_dim"/>
    <property type="match status" value="1"/>
</dbReference>
<dbReference type="PANTHER" id="PTHR22912">
    <property type="entry name" value="DISULFIDE OXIDOREDUCTASE"/>
    <property type="match status" value="1"/>
</dbReference>
<dbReference type="InterPro" id="IPR004099">
    <property type="entry name" value="Pyr_nucl-diS_OxRdtase_dimer"/>
</dbReference>
<keyword evidence="5 11" id="KW-0274">FAD</keyword>
<comment type="miscellaneous">
    <text evidence="11">The active site is a redox-active disulfide bond.</text>
</comment>
<dbReference type="InterPro" id="IPR001100">
    <property type="entry name" value="Pyr_nuc-diS_OxRdtase"/>
</dbReference>
<comment type="similarity">
    <text evidence="1 11">Belongs to the class-I pyridine nucleotide-disulfide oxidoreductase family.</text>
</comment>
<dbReference type="PANTHER" id="PTHR22912:SF160">
    <property type="entry name" value="DIHYDROLIPOYL DEHYDROGENASE"/>
    <property type="match status" value="1"/>
</dbReference>
<protein>
    <recommendedName>
        <fullName evidence="3 11">Dihydrolipoyl dehydrogenase</fullName>
        <ecNumber evidence="2 11">1.8.1.4</ecNumber>
    </recommendedName>
</protein>
<evidence type="ECO:0000256" key="5">
    <source>
        <dbReference type="ARBA" id="ARBA00022827"/>
    </source>
</evidence>
<dbReference type="InterPro" id="IPR016156">
    <property type="entry name" value="FAD/NAD-linked_Rdtase_dimer_sf"/>
</dbReference>
<dbReference type="RefSeq" id="WP_277578276.1">
    <property type="nucleotide sequence ID" value="NZ_JANRMI010000003.1"/>
</dbReference>
<proteinExistence type="inferred from homology"/>
<reference evidence="14" key="1">
    <citation type="submission" date="2022-08" db="EMBL/GenBank/DDBJ databases">
        <title>Novel Bdellovibrio Species Isolated from Svalbard: Designation Bdellovibrio svalbardensis.</title>
        <authorList>
            <person name="Mitchell R.J."/>
            <person name="Choi S.Y."/>
        </authorList>
    </citation>
    <scope>NUCLEOTIDE SEQUENCE</scope>
    <source>
        <strain evidence="14">PAP01</strain>
    </source>
</reference>
<dbReference type="EMBL" id="JANRMI010000003">
    <property type="protein sequence ID" value="MDG0816798.1"/>
    <property type="molecule type" value="Genomic_DNA"/>
</dbReference>
<evidence type="ECO:0000256" key="11">
    <source>
        <dbReference type="RuleBase" id="RU003692"/>
    </source>
</evidence>
<evidence type="ECO:0000313" key="15">
    <source>
        <dbReference type="Proteomes" id="UP001152321"/>
    </source>
</evidence>
<comment type="caution">
    <text evidence="14">The sequence shown here is derived from an EMBL/GenBank/DDBJ whole genome shotgun (WGS) entry which is preliminary data.</text>
</comment>
<accession>A0ABT6DNT3</accession>
<dbReference type="Gene3D" id="3.50.50.60">
    <property type="entry name" value="FAD/NAD(P)-binding domain"/>
    <property type="match status" value="2"/>
</dbReference>
<evidence type="ECO:0000256" key="3">
    <source>
        <dbReference type="ARBA" id="ARBA00016961"/>
    </source>
</evidence>
<evidence type="ECO:0000313" key="14">
    <source>
        <dbReference type="EMBL" id="MDG0816798.1"/>
    </source>
</evidence>
<dbReference type="Pfam" id="PF07992">
    <property type="entry name" value="Pyr_redox_2"/>
    <property type="match status" value="1"/>
</dbReference>
<dbReference type="Gene3D" id="3.30.390.30">
    <property type="match status" value="1"/>
</dbReference>
<keyword evidence="7 11" id="KW-0520">NAD</keyword>
<feature type="domain" description="FAD/NAD(P)-binding" evidence="13">
    <location>
        <begin position="5"/>
        <end position="328"/>
    </location>
</feature>